<reference evidence="7" key="1">
    <citation type="submission" date="2023-05" db="EMBL/GenBank/DDBJ databases">
        <title>Comparative genomics of Bacillaceae isolates and their secondary metabolite potential.</title>
        <authorList>
            <person name="Song L."/>
            <person name="Nielsen L.J."/>
            <person name="Mohite O."/>
            <person name="Xu X."/>
            <person name="Weber T."/>
            <person name="Kovacs A.T."/>
        </authorList>
    </citation>
    <scope>NUCLEOTIDE SEQUENCE</scope>
    <source>
        <strain evidence="7">XLM17</strain>
    </source>
</reference>
<proteinExistence type="predicted"/>
<evidence type="ECO:0000256" key="1">
    <source>
        <dbReference type="ARBA" id="ARBA00023015"/>
    </source>
</evidence>
<dbReference type="RefSeq" id="WP_066092400.1">
    <property type="nucleotide sequence ID" value="NZ_CP126114.1"/>
</dbReference>
<dbReference type="Gene3D" id="1.10.1740.10">
    <property type="match status" value="1"/>
</dbReference>
<gene>
    <name evidence="7" type="ORF">QNH39_23980</name>
</gene>
<evidence type="ECO:0000256" key="2">
    <source>
        <dbReference type="ARBA" id="ARBA00023082"/>
    </source>
</evidence>
<dbReference type="InterPro" id="IPR013249">
    <property type="entry name" value="RNA_pol_sigma70_r4_t2"/>
</dbReference>
<dbReference type="GO" id="GO:0003677">
    <property type="term" value="F:DNA binding"/>
    <property type="evidence" value="ECO:0007669"/>
    <property type="project" value="UniProtKB-KW"/>
</dbReference>
<dbReference type="GO" id="GO:0016987">
    <property type="term" value="F:sigma factor activity"/>
    <property type="evidence" value="ECO:0007669"/>
    <property type="project" value="UniProtKB-KW"/>
</dbReference>
<evidence type="ECO:0000313" key="7">
    <source>
        <dbReference type="EMBL" id="WHY85633.1"/>
    </source>
</evidence>
<keyword evidence="3" id="KW-0238">DNA-binding</keyword>
<keyword evidence="1" id="KW-0805">Transcription regulation</keyword>
<keyword evidence="2" id="KW-0731">Sigma factor</keyword>
<dbReference type="PANTHER" id="PTHR30385">
    <property type="entry name" value="SIGMA FACTOR F FLAGELLAR"/>
    <property type="match status" value="1"/>
</dbReference>
<dbReference type="Proteomes" id="UP001178288">
    <property type="component" value="Chromosome"/>
</dbReference>
<sequence>MESFEQLAEQYKPMIHRIIHSLKIYHDQEEFYQTGLIALWEASMGFDEGKGKFSNYAYSYIKGRLLSELTAAAKQKERAFHPKEEYWGTIEDLDSTQPLKTELLLSYCSELTEKETKWVLASCLQTLTIKEIAEKEHVSVSAVKQWRSSAKRKIGDRLLVPLGDIDL</sequence>
<dbReference type="SUPFAM" id="SSF88946">
    <property type="entry name" value="Sigma2 domain of RNA polymerase sigma factors"/>
    <property type="match status" value="1"/>
</dbReference>
<dbReference type="Gene3D" id="1.10.10.10">
    <property type="entry name" value="Winged helix-like DNA-binding domain superfamily/Winged helix DNA-binding domain"/>
    <property type="match status" value="1"/>
</dbReference>
<keyword evidence="8" id="KW-1185">Reference proteome</keyword>
<evidence type="ECO:0000256" key="4">
    <source>
        <dbReference type="ARBA" id="ARBA00023163"/>
    </source>
</evidence>
<dbReference type="Pfam" id="PF08281">
    <property type="entry name" value="Sigma70_r4_2"/>
    <property type="match status" value="1"/>
</dbReference>
<name>A0AA95SC20_9BACI</name>
<protein>
    <submittedName>
        <fullName evidence="7">Sigma-70 family RNA polymerase sigma factor</fullName>
    </submittedName>
</protein>
<dbReference type="Pfam" id="PF04542">
    <property type="entry name" value="Sigma70_r2"/>
    <property type="match status" value="1"/>
</dbReference>
<dbReference type="InterPro" id="IPR013324">
    <property type="entry name" value="RNA_pol_sigma_r3/r4-like"/>
</dbReference>
<feature type="domain" description="RNA polymerase sigma factor 70 region 4 type 2" evidence="6">
    <location>
        <begin position="104"/>
        <end position="154"/>
    </location>
</feature>
<organism evidence="7 8">
    <name type="scientific">Neobacillus novalis</name>
    <dbReference type="NCBI Taxonomy" id="220687"/>
    <lineage>
        <taxon>Bacteria</taxon>
        <taxon>Bacillati</taxon>
        <taxon>Bacillota</taxon>
        <taxon>Bacilli</taxon>
        <taxon>Bacillales</taxon>
        <taxon>Bacillaceae</taxon>
        <taxon>Neobacillus</taxon>
    </lineage>
</organism>
<dbReference type="GO" id="GO:0006352">
    <property type="term" value="P:DNA-templated transcription initiation"/>
    <property type="evidence" value="ECO:0007669"/>
    <property type="project" value="InterPro"/>
</dbReference>
<keyword evidence="4" id="KW-0804">Transcription</keyword>
<dbReference type="InterPro" id="IPR036388">
    <property type="entry name" value="WH-like_DNA-bd_sf"/>
</dbReference>
<evidence type="ECO:0000259" key="5">
    <source>
        <dbReference type="Pfam" id="PF04542"/>
    </source>
</evidence>
<dbReference type="InterPro" id="IPR014284">
    <property type="entry name" value="RNA_pol_sigma-70_dom"/>
</dbReference>
<evidence type="ECO:0000313" key="8">
    <source>
        <dbReference type="Proteomes" id="UP001178288"/>
    </source>
</evidence>
<dbReference type="NCBIfam" id="TIGR02937">
    <property type="entry name" value="sigma70-ECF"/>
    <property type="match status" value="1"/>
</dbReference>
<accession>A0AA95SC20</accession>
<dbReference type="InterPro" id="IPR013325">
    <property type="entry name" value="RNA_pol_sigma_r2"/>
</dbReference>
<dbReference type="KEGG" id="nnv:QNH39_23980"/>
<evidence type="ECO:0000259" key="6">
    <source>
        <dbReference type="Pfam" id="PF08281"/>
    </source>
</evidence>
<dbReference type="EMBL" id="CP126114">
    <property type="protein sequence ID" value="WHY85633.1"/>
    <property type="molecule type" value="Genomic_DNA"/>
</dbReference>
<dbReference type="SUPFAM" id="SSF88659">
    <property type="entry name" value="Sigma3 and sigma4 domains of RNA polymerase sigma factors"/>
    <property type="match status" value="1"/>
</dbReference>
<dbReference type="AlphaFoldDB" id="A0AA95SC20"/>
<dbReference type="InterPro" id="IPR007627">
    <property type="entry name" value="RNA_pol_sigma70_r2"/>
</dbReference>
<evidence type="ECO:0000256" key="3">
    <source>
        <dbReference type="ARBA" id="ARBA00023125"/>
    </source>
</evidence>
<feature type="domain" description="RNA polymerase sigma-70 region 2" evidence="5">
    <location>
        <begin position="7"/>
        <end position="73"/>
    </location>
</feature>